<organism evidence="1 2">
    <name type="scientific">Chryseolinea lacunae</name>
    <dbReference type="NCBI Taxonomy" id="2801331"/>
    <lineage>
        <taxon>Bacteria</taxon>
        <taxon>Pseudomonadati</taxon>
        <taxon>Bacteroidota</taxon>
        <taxon>Cytophagia</taxon>
        <taxon>Cytophagales</taxon>
        <taxon>Fulvivirgaceae</taxon>
        <taxon>Chryseolinea</taxon>
    </lineage>
</organism>
<evidence type="ECO:0000313" key="1">
    <source>
        <dbReference type="EMBL" id="MBL0743729.1"/>
    </source>
</evidence>
<evidence type="ECO:0000313" key="2">
    <source>
        <dbReference type="Proteomes" id="UP000613030"/>
    </source>
</evidence>
<keyword evidence="2" id="KW-1185">Reference proteome</keyword>
<dbReference type="Proteomes" id="UP000613030">
    <property type="component" value="Unassembled WGS sequence"/>
</dbReference>
<accession>A0ABS1KW84</accession>
<gene>
    <name evidence="1" type="ORF">JI741_21035</name>
</gene>
<reference evidence="1 2" key="1">
    <citation type="submission" date="2021-01" db="EMBL/GenBank/DDBJ databases">
        <title>Chryseolinea sp. Jin1 Genome sequencing and assembly.</title>
        <authorList>
            <person name="Kim I."/>
        </authorList>
    </citation>
    <scope>NUCLEOTIDE SEQUENCE [LARGE SCALE GENOMIC DNA]</scope>
    <source>
        <strain evidence="1 2">Jin1</strain>
    </source>
</reference>
<sequence length="520" mass="56856">MKKIFKTTGLILLIAIVGLAIWIRSNLKDRNPDYKADIKIMGNHPSALKAGFAALKITPEIPDRWTDVNHDFEYRTKDGDTFEDGNGNGVFDAFWIAGFSGGRAANGIHDDLWARTMVIDDGTTRIAIVVLDAIGYLHDDVVDIRSRIPKEAGVTYTIIASTHDHESPDLVGIWGDSPLKSGINKQYMEFVKDQAVKSIVAALQNMRPARLSISQDLTGAIPLVKDTRNPEVFDSGLRLIKAIDKENGKVLGSLISWADHPETLWSDNLLISSDFPHYVREGVENGIYKGDSLVKPGIGGVAVYINGAIGGLMTTHPSLAVKDPFTDQKYDEPTFEKTEAQGKQLALLALNAMENPVEEIDSAATSLIVKTVYFPVANKLFQLGTMIGTLDRGVTGWMNMRSEVSVFNIGPLSFATIPGEVYPEIINGGVEAPEGGDFGVAPVETPPVREMMAGKYKFVFGLANDEIGYIVPRSQWDAEAPFTYGKPDRPYGEVNSLGPETAPLLHESIKQLLNELNDPQ</sequence>
<name>A0ABS1KW84_9BACT</name>
<dbReference type="EMBL" id="JAERRB010000008">
    <property type="protein sequence ID" value="MBL0743729.1"/>
    <property type="molecule type" value="Genomic_DNA"/>
</dbReference>
<dbReference type="RefSeq" id="WP_202013142.1">
    <property type="nucleotide sequence ID" value="NZ_JAERRB010000008.1"/>
</dbReference>
<proteinExistence type="predicted"/>
<protein>
    <submittedName>
        <fullName evidence="1">Neutral/alkaline non-lysosomal ceramidase N-terminal domain-containing protein</fullName>
    </submittedName>
</protein>
<comment type="caution">
    <text evidence="1">The sequence shown here is derived from an EMBL/GenBank/DDBJ whole genome shotgun (WGS) entry which is preliminary data.</text>
</comment>